<dbReference type="Proteomes" id="UP000095283">
    <property type="component" value="Unplaced"/>
</dbReference>
<keyword evidence="2" id="KW-0195">Cyclin</keyword>
<feature type="transmembrane region" description="Helical" evidence="4">
    <location>
        <begin position="15"/>
        <end position="35"/>
    </location>
</feature>
<protein>
    <submittedName>
        <fullName evidence="7">Cyclin N-terminal domain-containing protein</fullName>
    </submittedName>
</protein>
<evidence type="ECO:0000256" key="3">
    <source>
        <dbReference type="ARBA" id="ARBA00023306"/>
    </source>
</evidence>
<dbReference type="GO" id="GO:0000278">
    <property type="term" value="P:mitotic cell cycle"/>
    <property type="evidence" value="ECO:0007669"/>
    <property type="project" value="UniProtKB-ARBA"/>
</dbReference>
<evidence type="ECO:0000256" key="4">
    <source>
        <dbReference type="SAM" id="Phobius"/>
    </source>
</evidence>
<evidence type="ECO:0000256" key="2">
    <source>
        <dbReference type="ARBA" id="ARBA00023127"/>
    </source>
</evidence>
<organism evidence="6 7">
    <name type="scientific">Heterorhabditis bacteriophora</name>
    <name type="common">Entomopathogenic nematode worm</name>
    <dbReference type="NCBI Taxonomy" id="37862"/>
    <lineage>
        <taxon>Eukaryota</taxon>
        <taxon>Metazoa</taxon>
        <taxon>Ecdysozoa</taxon>
        <taxon>Nematoda</taxon>
        <taxon>Chromadorea</taxon>
        <taxon>Rhabditida</taxon>
        <taxon>Rhabditina</taxon>
        <taxon>Rhabditomorpha</taxon>
        <taxon>Strongyloidea</taxon>
        <taxon>Heterorhabditidae</taxon>
        <taxon>Heterorhabditis</taxon>
    </lineage>
</organism>
<dbReference type="Pfam" id="PF00134">
    <property type="entry name" value="Cyclin_N"/>
    <property type="match status" value="1"/>
</dbReference>
<dbReference type="AlphaFoldDB" id="A0A1I7WW78"/>
<reference evidence="7" key="1">
    <citation type="submission" date="2016-11" db="UniProtKB">
        <authorList>
            <consortium name="WormBaseParasite"/>
        </authorList>
    </citation>
    <scope>IDENTIFICATION</scope>
</reference>
<dbReference type="InterPro" id="IPR036915">
    <property type="entry name" value="Cyclin-like_sf"/>
</dbReference>
<dbReference type="InterPro" id="IPR039361">
    <property type="entry name" value="Cyclin"/>
</dbReference>
<dbReference type="PANTHER" id="PTHR10177">
    <property type="entry name" value="CYCLINS"/>
    <property type="match status" value="1"/>
</dbReference>
<keyword evidence="4" id="KW-0472">Membrane</keyword>
<dbReference type="PROSITE" id="PS00292">
    <property type="entry name" value="CYCLINS"/>
    <property type="match status" value="1"/>
</dbReference>
<keyword evidence="6" id="KW-1185">Reference proteome</keyword>
<keyword evidence="1" id="KW-0132">Cell division</keyword>
<dbReference type="InterPro" id="IPR006671">
    <property type="entry name" value="Cyclin_N"/>
</dbReference>
<evidence type="ECO:0000256" key="1">
    <source>
        <dbReference type="ARBA" id="ARBA00022618"/>
    </source>
</evidence>
<evidence type="ECO:0000313" key="6">
    <source>
        <dbReference type="Proteomes" id="UP000095283"/>
    </source>
</evidence>
<dbReference type="GO" id="GO:0051301">
    <property type="term" value="P:cell division"/>
    <property type="evidence" value="ECO:0007669"/>
    <property type="project" value="UniProtKB-KW"/>
</dbReference>
<feature type="transmembrane region" description="Helical" evidence="4">
    <location>
        <begin position="227"/>
        <end position="245"/>
    </location>
</feature>
<proteinExistence type="predicted"/>
<dbReference type="InterPro" id="IPR048258">
    <property type="entry name" value="Cyclins_cyclin-box"/>
</dbReference>
<dbReference type="Gene3D" id="1.10.472.10">
    <property type="entry name" value="Cyclin-like"/>
    <property type="match status" value="3"/>
</dbReference>
<dbReference type="SUPFAM" id="SSF47954">
    <property type="entry name" value="Cyclin-like"/>
    <property type="match status" value="1"/>
</dbReference>
<sequence>MAANIFALHYSVMKVLHMCSFFYRLDFFFIIYYFVDFHIFKEHLKPNYHYFTAVQEHIQPIHREQAVEWILDVSKEEKCDPDVFPLAVSLIDRFLSLQNIFRQDIQSWELLVLAHLNWEISMPTAFDFLDQLNARLPSLQLLRPAFAAVLQKIQRYLRVRYRIDDLAVRNGCHILSFHQSLSLAVALWCMPHWVPMRECLFGVMFIARRILGDPALPYIDGFTRSLGSLRAALVVFLLLTLTYILQTGNYNVANYMITHLVVELLVSYLRAEVELLLELLLMAQMYCIHCWVTVRWPVIMTRLSYRYTSVARSGDAVSFKWAAFRFLDTKIAWRLTLEYNHRDR</sequence>
<accession>A0A1I7WW78</accession>
<dbReference type="WBParaSite" id="Hba_09476">
    <property type="protein sequence ID" value="Hba_09476"/>
    <property type="gene ID" value="Hba_09476"/>
</dbReference>
<evidence type="ECO:0000259" key="5">
    <source>
        <dbReference type="Pfam" id="PF00134"/>
    </source>
</evidence>
<evidence type="ECO:0000313" key="7">
    <source>
        <dbReference type="WBParaSite" id="Hba_09476"/>
    </source>
</evidence>
<feature type="domain" description="Cyclin N-terminal" evidence="5">
    <location>
        <begin position="43"/>
        <end position="106"/>
    </location>
</feature>
<keyword evidence="4" id="KW-0812">Transmembrane</keyword>
<keyword evidence="3" id="KW-0131">Cell cycle</keyword>
<keyword evidence="4" id="KW-1133">Transmembrane helix</keyword>
<name>A0A1I7WW78_HETBA</name>